<evidence type="ECO:0000313" key="3">
    <source>
        <dbReference type="EMBL" id="OXA56006.1"/>
    </source>
</evidence>
<proteinExistence type="predicted"/>
<evidence type="ECO:0000259" key="2">
    <source>
        <dbReference type="Pfam" id="PF06974"/>
    </source>
</evidence>
<dbReference type="OrthoDB" id="619536at2759"/>
<reference evidence="3 4" key="1">
    <citation type="submission" date="2015-12" db="EMBL/GenBank/DDBJ databases">
        <title>The genome of Folsomia candida.</title>
        <authorList>
            <person name="Faddeeva A."/>
            <person name="Derks M.F."/>
            <person name="Anvar Y."/>
            <person name="Smit S."/>
            <person name="Van Straalen N."/>
            <person name="Roelofs D."/>
        </authorList>
    </citation>
    <scope>NUCLEOTIDE SEQUENCE [LARGE SCALE GENOMIC DNA]</scope>
    <source>
        <strain evidence="3 4">VU population</strain>
        <tissue evidence="3">Whole body</tissue>
    </source>
</reference>
<dbReference type="GO" id="GO:0005886">
    <property type="term" value="C:plasma membrane"/>
    <property type="evidence" value="ECO:0007669"/>
    <property type="project" value="TreeGrafter"/>
</dbReference>
<keyword evidence="1" id="KW-0812">Transmembrane</keyword>
<name>A0A226EH75_FOLCA</name>
<feature type="transmembrane region" description="Helical" evidence="1">
    <location>
        <begin position="105"/>
        <end position="128"/>
    </location>
</feature>
<keyword evidence="1" id="KW-1133">Transmembrane helix</keyword>
<dbReference type="Proteomes" id="UP000198287">
    <property type="component" value="Unassembled WGS sequence"/>
</dbReference>
<sequence length="651" mass="73113">MATDPLPQDFSSPWGPFDSENVQEQIVSTLSHILQNISFLYNGSSLLNPLLDLSYSTSAAQEAIYDNMKNLTFNIFSDAFSTTGVDGSSSFLLKNLETAQVISTISYFGVLVQYLAAFVTTLVGGWILNRVTLKNEIITDILETVISFFIVLPALPAIAVFLLGILVVRTLIMIYLRVTYPDGKISMLNPVDGFWAFEDFASCSTCLGLYIIEGNCDIEKIRARQKKTIESDLVGGKMTRKLITVLGFSCWETIPPEELDMRKYVRSVNSRGEEIDEQKVQSLEVMREKDVFQVMRIIQDKPIENKAPWEIVVIPKFTYDKGESSGEQIKHYAVIYRIHHSIMDGISTANVLHSVMADKPFEFSLDPIKPLGRRRASTFETGLLYFLGLLSMPRVTIRNLLMVDNYQNKYCLPGHQLTGPKTLSWSRPIKMDALKAIKTSTETSIYTVLLSSLGGAVRQFYVKNGIKIDCENYHVMTPIALLPYPDRKPRNRFTGVLMPTNVEEKNLSPVERLHKNFNNLKALGSSSATFLAVANWYFPVVMGILPLFLHKPISLLIHLKMSLSNVPGPAEDVFIYEGGKIVDIGIWLPIKYSLGLGMGLFSYKDKVRACVVGDKAYYQNDTDIEFLTSAFENELTLLGRSIGMEDIFVSE</sequence>
<dbReference type="Pfam" id="PF06974">
    <property type="entry name" value="WS_DGAT_C"/>
    <property type="match status" value="1"/>
</dbReference>
<keyword evidence="4" id="KW-1185">Reference proteome</keyword>
<dbReference type="EMBL" id="LNIX01000004">
    <property type="protein sequence ID" value="OXA56006.1"/>
    <property type="molecule type" value="Genomic_DNA"/>
</dbReference>
<organism evidence="3 4">
    <name type="scientific">Folsomia candida</name>
    <name type="common">Springtail</name>
    <dbReference type="NCBI Taxonomy" id="158441"/>
    <lineage>
        <taxon>Eukaryota</taxon>
        <taxon>Metazoa</taxon>
        <taxon>Ecdysozoa</taxon>
        <taxon>Arthropoda</taxon>
        <taxon>Hexapoda</taxon>
        <taxon>Collembola</taxon>
        <taxon>Entomobryomorpha</taxon>
        <taxon>Isotomoidea</taxon>
        <taxon>Isotomidae</taxon>
        <taxon>Proisotominae</taxon>
        <taxon>Folsomia</taxon>
    </lineage>
</organism>
<dbReference type="OMA" id="CWETIPP"/>
<evidence type="ECO:0000256" key="1">
    <source>
        <dbReference type="SAM" id="Phobius"/>
    </source>
</evidence>
<dbReference type="PANTHER" id="PTHR31650">
    <property type="entry name" value="O-ACYLTRANSFERASE (WSD1-LIKE) FAMILY PROTEIN"/>
    <property type="match status" value="1"/>
</dbReference>
<dbReference type="InterPro" id="IPR045034">
    <property type="entry name" value="O-acyltransferase_WSD1-like"/>
</dbReference>
<dbReference type="PANTHER" id="PTHR31650:SF1">
    <property type="entry name" value="WAX ESTER SYNTHASE_DIACYLGLYCEROL ACYLTRANSFERASE 4-RELATED"/>
    <property type="match status" value="1"/>
</dbReference>
<dbReference type="AlphaFoldDB" id="A0A226EH75"/>
<comment type="caution">
    <text evidence="3">The sequence shown here is derived from an EMBL/GenBank/DDBJ whole genome shotgun (WGS) entry which is preliminary data.</text>
</comment>
<protein>
    <recommendedName>
        <fullName evidence="2">O-acyltransferase WSD1 C-terminal domain-containing protein</fullName>
    </recommendedName>
</protein>
<dbReference type="GO" id="GO:0008374">
    <property type="term" value="F:O-acyltransferase activity"/>
    <property type="evidence" value="ECO:0007669"/>
    <property type="project" value="InterPro"/>
</dbReference>
<dbReference type="InterPro" id="IPR009721">
    <property type="entry name" value="O-acyltransferase_WSD1_C"/>
</dbReference>
<feature type="domain" description="O-acyltransferase WSD1 C-terminal" evidence="2">
    <location>
        <begin position="491"/>
        <end position="638"/>
    </location>
</feature>
<evidence type="ECO:0000313" key="4">
    <source>
        <dbReference type="Proteomes" id="UP000198287"/>
    </source>
</evidence>
<dbReference type="GO" id="GO:0019432">
    <property type="term" value="P:triglyceride biosynthetic process"/>
    <property type="evidence" value="ECO:0007669"/>
    <property type="project" value="TreeGrafter"/>
</dbReference>
<accession>A0A226EH75</accession>
<feature type="transmembrane region" description="Helical" evidence="1">
    <location>
        <begin position="148"/>
        <end position="176"/>
    </location>
</feature>
<gene>
    <name evidence="3" type="ORF">Fcan01_09880</name>
</gene>
<keyword evidence="1" id="KW-0472">Membrane</keyword>